<dbReference type="InterPro" id="IPR015895">
    <property type="entry name" value="4pyrrol_synth_GluRdtase_N"/>
</dbReference>
<dbReference type="Proteomes" id="UP001302316">
    <property type="component" value="Unassembled WGS sequence"/>
</dbReference>
<dbReference type="Pfam" id="PF05201">
    <property type="entry name" value="GlutR_N"/>
    <property type="match status" value="1"/>
</dbReference>
<reference evidence="19 20" key="1">
    <citation type="submission" date="2023-12" db="EMBL/GenBank/DDBJ databases">
        <title>Whole-genome sequencing of halo(alkali)philic microorganisms from hypersaline lakes.</title>
        <authorList>
            <person name="Sorokin D.Y."/>
            <person name="Merkel A.Y."/>
            <person name="Messina E."/>
            <person name="Yakimov M."/>
        </authorList>
    </citation>
    <scope>NUCLEOTIDE SEQUENCE [LARGE SCALE GENOMIC DNA]</scope>
    <source>
        <strain evidence="19 20">AB-CW1</strain>
    </source>
</reference>
<dbReference type="InterPro" id="IPR018214">
    <property type="entry name" value="GluRdtase_CS"/>
</dbReference>
<feature type="binding site" evidence="9 11">
    <location>
        <position position="107"/>
    </location>
    <ligand>
        <name>substrate</name>
    </ligand>
</feature>
<keyword evidence="4 9" id="KW-0521">NADP</keyword>
<evidence type="ECO:0000256" key="11">
    <source>
        <dbReference type="PIRSR" id="PIRSR000445-2"/>
    </source>
</evidence>
<dbReference type="GO" id="GO:0019353">
    <property type="term" value="P:protoporphyrinogen IX biosynthetic process from glutamate"/>
    <property type="evidence" value="ECO:0007669"/>
    <property type="project" value="TreeGrafter"/>
</dbReference>
<dbReference type="GO" id="GO:0050661">
    <property type="term" value="F:NADP binding"/>
    <property type="evidence" value="ECO:0007669"/>
    <property type="project" value="InterPro"/>
</dbReference>
<feature type="binding site" evidence="9 11">
    <location>
        <begin position="112"/>
        <end position="114"/>
    </location>
    <ligand>
        <name>substrate</name>
    </ligand>
</feature>
<evidence type="ECO:0000256" key="14">
    <source>
        <dbReference type="RuleBase" id="RU000584"/>
    </source>
</evidence>
<keyword evidence="5 9" id="KW-0560">Oxidoreductase</keyword>
<evidence type="ECO:0000313" key="20">
    <source>
        <dbReference type="Proteomes" id="UP001302316"/>
    </source>
</evidence>
<evidence type="ECO:0000256" key="15">
    <source>
        <dbReference type="SAM" id="MobiDB-lite"/>
    </source>
</evidence>
<dbReference type="Gene3D" id="3.30.460.30">
    <property type="entry name" value="Glutamyl-tRNA reductase, N-terminal domain"/>
    <property type="match status" value="1"/>
</dbReference>
<dbReference type="Pfam" id="PF00745">
    <property type="entry name" value="GlutR_dimer"/>
    <property type="match status" value="1"/>
</dbReference>
<feature type="binding site" evidence="9 11">
    <location>
        <position position="118"/>
    </location>
    <ligand>
        <name>substrate</name>
    </ligand>
</feature>
<feature type="binding site" evidence="9 12">
    <location>
        <begin position="187"/>
        <end position="192"/>
    </location>
    <ligand>
        <name>NADP(+)</name>
        <dbReference type="ChEBI" id="CHEBI:58349"/>
    </ligand>
</feature>
<dbReference type="InterPro" id="IPR000343">
    <property type="entry name" value="4pyrrol_synth_GluRdtase"/>
</dbReference>
<dbReference type="InterPro" id="IPR036453">
    <property type="entry name" value="GluRdtase_dimer_dom_sf"/>
</dbReference>
<accession>A0AAP6MKA0</accession>
<feature type="domain" description="Quinate/shikimate 5-dehydrogenase/glutamyl-tRNA reductase" evidence="17">
    <location>
        <begin position="169"/>
        <end position="303"/>
    </location>
</feature>
<comment type="similarity">
    <text evidence="2 9 14">Belongs to the glutamyl-tRNA reductase family.</text>
</comment>
<organism evidence="19 20">
    <name type="scientific">Natronospira elongata</name>
    <dbReference type="NCBI Taxonomy" id="3110268"/>
    <lineage>
        <taxon>Bacteria</taxon>
        <taxon>Pseudomonadati</taxon>
        <taxon>Pseudomonadota</taxon>
        <taxon>Gammaproteobacteria</taxon>
        <taxon>Natronospirales</taxon>
        <taxon>Natronospiraceae</taxon>
        <taxon>Natronospira</taxon>
    </lineage>
</organism>
<name>A0AAP6MKA0_9GAMM</name>
<evidence type="ECO:0000256" key="5">
    <source>
        <dbReference type="ARBA" id="ARBA00023002"/>
    </source>
</evidence>
<dbReference type="PANTHER" id="PTHR43013">
    <property type="entry name" value="GLUTAMYL-TRNA REDUCTASE"/>
    <property type="match status" value="1"/>
</dbReference>
<comment type="pathway">
    <text evidence="1 9 14">Porphyrin-containing compound metabolism; protoporphyrin-IX biosynthesis; 5-aminolevulinate from L-glutamyl-tRNA(Glu): step 1/2.</text>
</comment>
<comment type="catalytic activity">
    <reaction evidence="7 9 14">
        <text>(S)-4-amino-5-oxopentanoate + tRNA(Glu) + NADP(+) = L-glutamyl-tRNA(Glu) + NADPH + H(+)</text>
        <dbReference type="Rhea" id="RHEA:12344"/>
        <dbReference type="Rhea" id="RHEA-COMP:9663"/>
        <dbReference type="Rhea" id="RHEA-COMP:9680"/>
        <dbReference type="ChEBI" id="CHEBI:15378"/>
        <dbReference type="ChEBI" id="CHEBI:57501"/>
        <dbReference type="ChEBI" id="CHEBI:57783"/>
        <dbReference type="ChEBI" id="CHEBI:58349"/>
        <dbReference type="ChEBI" id="CHEBI:78442"/>
        <dbReference type="ChEBI" id="CHEBI:78520"/>
        <dbReference type="EC" id="1.2.1.70"/>
    </reaction>
</comment>
<keyword evidence="20" id="KW-1185">Reference proteome</keyword>
<dbReference type="EC" id="1.2.1.70" evidence="3 9"/>
<evidence type="ECO:0000256" key="7">
    <source>
        <dbReference type="ARBA" id="ARBA00047464"/>
    </source>
</evidence>
<evidence type="ECO:0000256" key="1">
    <source>
        <dbReference type="ARBA" id="ARBA00005059"/>
    </source>
</evidence>
<dbReference type="FunFam" id="3.40.50.720:FF:000031">
    <property type="entry name" value="Glutamyl-tRNA reductase"/>
    <property type="match status" value="1"/>
</dbReference>
<gene>
    <name evidence="9 19" type="primary">hemA</name>
    <name evidence="19" type="ORF">VCB98_06445</name>
</gene>
<comment type="function">
    <text evidence="9">Catalyzes the NADPH-dependent reduction of glutamyl-tRNA(Glu) to glutamate 1-semialdehyde (GSA).</text>
</comment>
<dbReference type="FunFam" id="3.30.460.30:FF:000001">
    <property type="entry name" value="Glutamyl-tRNA reductase"/>
    <property type="match status" value="1"/>
</dbReference>
<comment type="miscellaneous">
    <text evidence="9">During catalysis, the active site Cys acts as a nucleophile attacking the alpha-carbonyl group of tRNA-bound glutamate with the formation of a thioester intermediate between enzyme and glutamate, and the concomitant release of tRNA(Glu). The thioester intermediate is finally reduced by direct hydride transfer from NADPH, to form the product GSA.</text>
</comment>
<evidence type="ECO:0000256" key="4">
    <source>
        <dbReference type="ARBA" id="ARBA00022857"/>
    </source>
</evidence>
<keyword evidence="6 9" id="KW-0627">Porphyrin biosynthesis</keyword>
<dbReference type="InterPro" id="IPR036291">
    <property type="entry name" value="NAD(P)-bd_dom_sf"/>
</dbReference>
<dbReference type="PROSITE" id="PS00747">
    <property type="entry name" value="GLUTR"/>
    <property type="match status" value="1"/>
</dbReference>
<comment type="domain">
    <text evidence="9">Possesses an unusual extended V-shaped dimeric structure with each monomer consisting of three distinct domains arranged along a curved 'spinal' alpha-helix. The N-terminal catalytic domain specifically recognizes the glutamate moiety of the substrate. The second domain is the NADPH-binding domain, and the third C-terminal domain is responsible for dimerization.</text>
</comment>
<dbReference type="Pfam" id="PF01488">
    <property type="entry name" value="Shikimate_DH"/>
    <property type="match status" value="1"/>
</dbReference>
<evidence type="ECO:0000256" key="10">
    <source>
        <dbReference type="PIRSR" id="PIRSR000445-1"/>
    </source>
</evidence>
<feature type="site" description="Important for activity" evidence="9 13">
    <location>
        <position position="97"/>
    </location>
</feature>
<dbReference type="Gene3D" id="3.40.50.720">
    <property type="entry name" value="NAD(P)-binding Rossmann-like Domain"/>
    <property type="match status" value="1"/>
</dbReference>
<proteinExistence type="inferred from homology"/>
<evidence type="ECO:0000256" key="9">
    <source>
        <dbReference type="HAMAP-Rule" id="MF_00087"/>
    </source>
</evidence>
<dbReference type="SUPFAM" id="SSF69075">
    <property type="entry name" value="Glutamyl tRNA-reductase dimerization domain"/>
    <property type="match status" value="1"/>
</dbReference>
<evidence type="ECO:0000256" key="2">
    <source>
        <dbReference type="ARBA" id="ARBA00005916"/>
    </source>
</evidence>
<dbReference type="SUPFAM" id="SSF51735">
    <property type="entry name" value="NAD(P)-binding Rossmann-fold domains"/>
    <property type="match status" value="1"/>
</dbReference>
<evidence type="ECO:0000256" key="13">
    <source>
        <dbReference type="PIRSR" id="PIRSR000445-4"/>
    </source>
</evidence>
<dbReference type="PANTHER" id="PTHR43013:SF1">
    <property type="entry name" value="GLUTAMYL-TRNA REDUCTASE"/>
    <property type="match status" value="1"/>
</dbReference>
<evidence type="ECO:0000256" key="12">
    <source>
        <dbReference type="PIRSR" id="PIRSR000445-3"/>
    </source>
</evidence>
<dbReference type="SUPFAM" id="SSF69742">
    <property type="entry name" value="Glutamyl tRNA-reductase catalytic, N-terminal domain"/>
    <property type="match status" value="1"/>
</dbReference>
<evidence type="ECO:0000313" key="19">
    <source>
        <dbReference type="EMBL" id="MEA5445453.1"/>
    </source>
</evidence>
<dbReference type="NCBIfam" id="TIGR01035">
    <property type="entry name" value="hemA"/>
    <property type="match status" value="1"/>
</dbReference>
<dbReference type="PIRSF" id="PIRSF000445">
    <property type="entry name" value="4pyrrol_synth_GluRdtase"/>
    <property type="match status" value="1"/>
</dbReference>
<protein>
    <recommendedName>
        <fullName evidence="8 9">Glutamyl-tRNA reductase</fullName>
        <shortName evidence="9">GluTR</shortName>
        <ecNumber evidence="3 9">1.2.1.70</ecNumber>
    </recommendedName>
</protein>
<feature type="domain" description="Glutamyl-tRNA reductase N-terminal" evidence="18">
    <location>
        <begin position="6"/>
        <end position="154"/>
    </location>
</feature>
<feature type="compositionally biased region" description="Basic and acidic residues" evidence="15">
    <location>
        <begin position="396"/>
        <end position="407"/>
    </location>
</feature>
<evidence type="ECO:0000259" key="18">
    <source>
        <dbReference type="Pfam" id="PF05201"/>
    </source>
</evidence>
<sequence length="423" mass="46990">MPLIALGINHNTAPLELREQLSFSGDELCAALRDLESLPGVREVAVLSTCNRTEIYGSLDEDGETALRQWLNHHPNTDQEAIQRAVYEFVDEEAVRHAMRVACGLDSMVLGEPQILGQMKQAYEAALEAGTAKRVLHQLFQGSFSVAKQVRTDTGIGQNPVSVAYAAVDLARQIFAEFENHTALLLGAGETIELAAQHLNRRGIGRMIIANRSVDRAHRLADEVKAQASSLDRLPIHLVEADIIIASTASREPILTREMVKTAFRQRRHKPVLMVDIAVPRDIEASVADLSDVFLYTIDDLQQTIRENLASREQAAARALEIVDARASHLAATLSSLDAVPAIRRLRERAFDQREQTLRQAQRMLAAGRRPEDVLEYMAHTLTNRLLHEPTVALREAGEQGDRDTLDTARQLFDLGEGDEKEE</sequence>
<evidence type="ECO:0000256" key="3">
    <source>
        <dbReference type="ARBA" id="ARBA00012970"/>
    </source>
</evidence>
<feature type="binding site" evidence="9 11">
    <location>
        <begin position="49"/>
        <end position="52"/>
    </location>
    <ligand>
        <name>substrate</name>
    </ligand>
</feature>
<evidence type="ECO:0000259" key="16">
    <source>
        <dbReference type="Pfam" id="PF00745"/>
    </source>
</evidence>
<feature type="active site" description="Nucleophile" evidence="9 10">
    <location>
        <position position="50"/>
    </location>
</feature>
<dbReference type="InterPro" id="IPR006151">
    <property type="entry name" value="Shikm_DH/Glu-tRNA_Rdtase"/>
</dbReference>
<dbReference type="RefSeq" id="WP_346051080.1">
    <property type="nucleotide sequence ID" value="NZ_JAYGII010000010.1"/>
</dbReference>
<comment type="subunit">
    <text evidence="9">Homodimer.</text>
</comment>
<evidence type="ECO:0000259" key="17">
    <source>
        <dbReference type="Pfam" id="PF01488"/>
    </source>
</evidence>
<dbReference type="HAMAP" id="MF_00087">
    <property type="entry name" value="Glu_tRNA_reductase"/>
    <property type="match status" value="1"/>
</dbReference>
<feature type="domain" description="Tetrapyrrole biosynthesis glutamyl-tRNA reductase dimerisation" evidence="16">
    <location>
        <begin position="319"/>
        <end position="415"/>
    </location>
</feature>
<evidence type="ECO:0000256" key="8">
    <source>
        <dbReference type="ARBA" id="ARBA00068659"/>
    </source>
</evidence>
<comment type="caution">
    <text evidence="19">The sequence shown here is derived from an EMBL/GenBank/DDBJ whole genome shotgun (WGS) entry which is preliminary data.</text>
</comment>
<dbReference type="AlphaFoldDB" id="A0AAP6MKA0"/>
<dbReference type="CDD" id="cd05213">
    <property type="entry name" value="NAD_bind_Glutamyl_tRNA_reduct"/>
    <property type="match status" value="1"/>
</dbReference>
<dbReference type="GO" id="GO:0008883">
    <property type="term" value="F:glutamyl-tRNA reductase activity"/>
    <property type="evidence" value="ECO:0007669"/>
    <property type="project" value="UniProtKB-UniRule"/>
</dbReference>
<dbReference type="InterPro" id="IPR015896">
    <property type="entry name" value="4pyrrol_synth_GluRdtase_dimer"/>
</dbReference>
<evidence type="ECO:0000256" key="6">
    <source>
        <dbReference type="ARBA" id="ARBA00023244"/>
    </source>
</evidence>
<dbReference type="EMBL" id="JAYGII010000010">
    <property type="protein sequence ID" value="MEA5445453.1"/>
    <property type="molecule type" value="Genomic_DNA"/>
</dbReference>
<feature type="region of interest" description="Disordered" evidence="15">
    <location>
        <begin position="396"/>
        <end position="423"/>
    </location>
</feature>
<dbReference type="InterPro" id="IPR036343">
    <property type="entry name" value="GluRdtase_N_sf"/>
</dbReference>